<dbReference type="GO" id="GO:0005524">
    <property type="term" value="F:ATP binding"/>
    <property type="evidence" value="ECO:0007669"/>
    <property type="project" value="UniProtKB-KW"/>
</dbReference>
<dbReference type="NCBIfam" id="NF002772">
    <property type="entry name" value="PRK02862.1"/>
    <property type="match status" value="1"/>
</dbReference>
<dbReference type="AlphaFoldDB" id="A0A7T3V4Q7"/>
<dbReference type="PROSITE" id="PS00809">
    <property type="entry name" value="ADP_GLC_PYROPHOSPH_2"/>
    <property type="match status" value="1"/>
</dbReference>
<keyword evidence="2" id="KW-0321">Glycogen metabolism</keyword>
<dbReference type="SUPFAM" id="SSF53448">
    <property type="entry name" value="Nucleotide-diphospho-sugar transferases"/>
    <property type="match status" value="1"/>
</dbReference>
<dbReference type="GO" id="GO:0008878">
    <property type="term" value="F:glucose-1-phosphate adenylyltransferase activity"/>
    <property type="evidence" value="ECO:0007669"/>
    <property type="project" value="UniProtKB-UniRule"/>
</dbReference>
<evidence type="ECO:0000256" key="7">
    <source>
        <dbReference type="ARBA" id="ARBA00023277"/>
    </source>
</evidence>
<dbReference type="Gene3D" id="3.90.550.10">
    <property type="entry name" value="Spore Coat Polysaccharide Biosynthesis Protein SpsA, Chain A"/>
    <property type="match status" value="1"/>
</dbReference>
<dbReference type="PROSITE" id="PS00808">
    <property type="entry name" value="ADP_GLC_PYROPHOSPH_1"/>
    <property type="match status" value="1"/>
</dbReference>
<evidence type="ECO:0000256" key="8">
    <source>
        <dbReference type="NCBIfam" id="TIGR02091"/>
    </source>
</evidence>
<dbReference type="PROSITE" id="PS00810">
    <property type="entry name" value="ADP_GLC_PYROPHOSPH_3"/>
    <property type="match status" value="1"/>
</dbReference>
<dbReference type="EC" id="2.7.7.27" evidence="8"/>
<evidence type="ECO:0000259" key="9">
    <source>
        <dbReference type="Pfam" id="PF00483"/>
    </source>
</evidence>
<evidence type="ECO:0000256" key="1">
    <source>
        <dbReference type="ARBA" id="ARBA00010443"/>
    </source>
</evidence>
<name>A0A7T3V4Q7_9SPIR</name>
<keyword evidence="3 10" id="KW-0808">Transferase</keyword>
<evidence type="ECO:0000256" key="5">
    <source>
        <dbReference type="ARBA" id="ARBA00022741"/>
    </source>
</evidence>
<feature type="domain" description="Nucleotidyl transferase" evidence="9">
    <location>
        <begin position="13"/>
        <end position="277"/>
    </location>
</feature>
<comment type="similarity">
    <text evidence="1">Belongs to the bacterial/plant glucose-1-phosphate adenylyltransferase family.</text>
</comment>
<dbReference type="InterPro" id="IPR005836">
    <property type="entry name" value="ADP_Glu_pyroP_CS"/>
</dbReference>
<dbReference type="InterPro" id="IPR011831">
    <property type="entry name" value="ADP-Glc_PPase"/>
</dbReference>
<dbReference type="CDD" id="cd02508">
    <property type="entry name" value="ADP_Glucose_PP"/>
    <property type="match status" value="1"/>
</dbReference>
<dbReference type="Proteomes" id="UP000595224">
    <property type="component" value="Chromosome"/>
</dbReference>
<evidence type="ECO:0000256" key="2">
    <source>
        <dbReference type="ARBA" id="ARBA00022600"/>
    </source>
</evidence>
<keyword evidence="11" id="KW-1185">Reference proteome</keyword>
<evidence type="ECO:0000313" key="10">
    <source>
        <dbReference type="EMBL" id="QQA00100.1"/>
    </source>
</evidence>
<dbReference type="GO" id="GO:0005978">
    <property type="term" value="P:glycogen biosynthetic process"/>
    <property type="evidence" value="ECO:0007669"/>
    <property type="project" value="UniProtKB-UniRule"/>
</dbReference>
<dbReference type="SUPFAM" id="SSF51161">
    <property type="entry name" value="Trimeric LpxA-like enzymes"/>
    <property type="match status" value="1"/>
</dbReference>
<keyword evidence="7" id="KW-0119">Carbohydrate metabolism</keyword>
<dbReference type="PANTHER" id="PTHR43523:SF12">
    <property type="entry name" value="GLUCOSE-1-PHOSPHATE ADENYLYLTRANSFERASE LARGE SUBUNIT 1, CHLOROPLASTIC-RELATED"/>
    <property type="match status" value="1"/>
</dbReference>
<proteinExistence type="inferred from homology"/>
<dbReference type="PANTHER" id="PTHR43523">
    <property type="entry name" value="GLUCOSE-1-PHOSPHATE ADENYLYLTRANSFERASE-RELATED"/>
    <property type="match status" value="1"/>
</dbReference>
<evidence type="ECO:0000256" key="6">
    <source>
        <dbReference type="ARBA" id="ARBA00022840"/>
    </source>
</evidence>
<accession>A0A7T3V4Q7</accession>
<dbReference type="KEGG" id="tper:IWA51_07370"/>
<reference evidence="10 11" key="1">
    <citation type="submission" date="2020-11" db="EMBL/GenBank/DDBJ databases">
        <title>Treponema Peruensis nv. sp., first commensal Treponema isolated from human feces.</title>
        <authorList>
            <person name="Belkhou C."/>
            <person name="Raes J."/>
        </authorList>
    </citation>
    <scope>NUCLEOTIDE SEQUENCE [LARGE SCALE GENOMIC DNA]</scope>
    <source>
        <strain evidence="10 11">RCC2812</strain>
    </source>
</reference>
<evidence type="ECO:0000256" key="4">
    <source>
        <dbReference type="ARBA" id="ARBA00022695"/>
    </source>
</evidence>
<keyword evidence="5" id="KW-0547">Nucleotide-binding</keyword>
<evidence type="ECO:0000313" key="11">
    <source>
        <dbReference type="Proteomes" id="UP000595224"/>
    </source>
</evidence>
<sequence length="431" mass="48207">MSSENYEEPRVLAIILGGGKGTRLYPLTKERSKPAVPFGGKYRIVDIPISNCINSGYKKIYLLTQFNSASLHLHIINSYNFDRFSRGFVEILAAEQTLEHSGWYEGTADAVRKNFGHFKVQRPTHYIILSGDQLYRMDLKKFMDQHLKSGANITIAAKAVNRSDASGFGIMQVDESNTITAFMEKPAKDMNIDDWKIPEAAREPELPSNLEYLASMGIYIFDADTMEEMLNNDYNDFGKEIIPMAIKSKKVSSYIFNGYWEDIGTIRSFYEATLDLTNPIPQFNFYDEDKPIYTHMRNLPPSKINHAEMVSTLASEGCVITNSRIQHSVIGVRSVINEGCDLEGVIMMGADFYETEAAKKDNKAKGVPNLGIGKNCKINKAIIDKNAHIGENCCINVSGRKYEDGDHGLFYSADGIIVIRKGAVIPNGTVI</sequence>
<dbReference type="CDD" id="cd04651">
    <property type="entry name" value="LbH_G1P_AT_C"/>
    <property type="match status" value="1"/>
</dbReference>
<dbReference type="NCBIfam" id="TIGR02091">
    <property type="entry name" value="glgC"/>
    <property type="match status" value="1"/>
</dbReference>
<dbReference type="EMBL" id="CP064936">
    <property type="protein sequence ID" value="QQA00100.1"/>
    <property type="molecule type" value="Genomic_DNA"/>
</dbReference>
<dbReference type="Pfam" id="PF00483">
    <property type="entry name" value="NTP_transferase"/>
    <property type="match status" value="1"/>
</dbReference>
<evidence type="ECO:0000256" key="3">
    <source>
        <dbReference type="ARBA" id="ARBA00022679"/>
    </source>
</evidence>
<dbReference type="Gene3D" id="2.160.10.10">
    <property type="entry name" value="Hexapeptide repeat proteins"/>
    <property type="match status" value="1"/>
</dbReference>
<dbReference type="InterPro" id="IPR029044">
    <property type="entry name" value="Nucleotide-diphossugar_trans"/>
</dbReference>
<protein>
    <recommendedName>
        <fullName evidence="8">Glucose-1-phosphate adenylyltransferase</fullName>
        <ecNumber evidence="8">2.7.7.27</ecNumber>
    </recommendedName>
</protein>
<dbReference type="RefSeq" id="WP_198441958.1">
    <property type="nucleotide sequence ID" value="NZ_CBCSHE010000001.1"/>
</dbReference>
<keyword evidence="6" id="KW-0067">ATP-binding</keyword>
<dbReference type="Pfam" id="PF25247">
    <property type="entry name" value="LbH_GLGC"/>
    <property type="match status" value="1"/>
</dbReference>
<gene>
    <name evidence="10" type="ORF">IWA51_07370</name>
</gene>
<dbReference type="InterPro" id="IPR005835">
    <property type="entry name" value="NTP_transferase_dom"/>
</dbReference>
<organism evidence="10 11">
    <name type="scientific">Treponema peruense</name>
    <dbReference type="NCBI Taxonomy" id="2787628"/>
    <lineage>
        <taxon>Bacteria</taxon>
        <taxon>Pseudomonadati</taxon>
        <taxon>Spirochaetota</taxon>
        <taxon>Spirochaetia</taxon>
        <taxon>Spirochaetales</taxon>
        <taxon>Treponemataceae</taxon>
        <taxon>Treponema</taxon>
    </lineage>
</organism>
<dbReference type="InterPro" id="IPR011004">
    <property type="entry name" value="Trimer_LpxA-like_sf"/>
</dbReference>
<keyword evidence="4 10" id="KW-0548">Nucleotidyltransferase</keyword>